<dbReference type="Gene3D" id="2.60.200.40">
    <property type="match status" value="1"/>
</dbReference>
<dbReference type="PROSITE" id="PS50146">
    <property type="entry name" value="DAGK"/>
    <property type="match status" value="1"/>
</dbReference>
<evidence type="ECO:0000256" key="3">
    <source>
        <dbReference type="ARBA" id="ARBA00022692"/>
    </source>
</evidence>
<evidence type="ECO:0000256" key="5">
    <source>
        <dbReference type="ARBA" id="ARBA00022989"/>
    </source>
</evidence>
<dbReference type="CDD" id="cd01610">
    <property type="entry name" value="PAP2_like"/>
    <property type="match status" value="1"/>
</dbReference>
<proteinExistence type="predicted"/>
<evidence type="ECO:0000256" key="6">
    <source>
        <dbReference type="ARBA" id="ARBA00023136"/>
    </source>
</evidence>
<dbReference type="InterPro" id="IPR017438">
    <property type="entry name" value="ATP-NAD_kinase_N"/>
</dbReference>
<keyword evidence="10" id="KW-1185">Reference proteome</keyword>
<dbReference type="PANTHER" id="PTHR14969:SF62">
    <property type="entry name" value="DECAPRENYLPHOSPHORYL-5-PHOSPHORIBOSE PHOSPHATASE RV3807C-RELATED"/>
    <property type="match status" value="1"/>
</dbReference>
<reference evidence="8 10" key="1">
    <citation type="submission" date="2023-07" db="EMBL/GenBank/DDBJ databases">
        <title>Sorghum-associated microbial communities from plants grown in Nebraska, USA.</title>
        <authorList>
            <person name="Schachtman D."/>
        </authorList>
    </citation>
    <scope>NUCLEOTIDE SEQUENCE</scope>
    <source>
        <strain evidence="8">DS1006</strain>
        <strain evidence="9 10">DS1016</strain>
    </source>
</reference>
<dbReference type="SUPFAM" id="SSF111331">
    <property type="entry name" value="NAD kinase/diacylglycerol kinase-like"/>
    <property type="match status" value="1"/>
</dbReference>
<evidence type="ECO:0000259" key="7">
    <source>
        <dbReference type="PROSITE" id="PS50146"/>
    </source>
</evidence>
<dbReference type="InterPro" id="IPR001206">
    <property type="entry name" value="Diacylglycerol_kinase_cat_dom"/>
</dbReference>
<evidence type="ECO:0000256" key="2">
    <source>
        <dbReference type="ARBA" id="ARBA00022475"/>
    </source>
</evidence>
<evidence type="ECO:0000256" key="1">
    <source>
        <dbReference type="ARBA" id="ARBA00004651"/>
    </source>
</evidence>
<sequence length="501" mass="52696">MGSKLRWGHWDVRNVARLDRAIVRAVSRWPEGRHDAVWKNLSEAATKGKLWFAVAGVCAAIPGKPRQAAIHGLLALGVASAVTNLGFKTLLPRTRPLPEHLPVFRFVNPQPTSSSMPSGHSASAVAFTLGVALVDPRLGAVLAPVAAGVAYSRVHTGAHWPSDVVLGSAIGAGAALLTRKWWPARPPVPDTDRSPADAPAVGDGEGLSIAVNALGGSYSPDTETQLREIFPKAYINLISDGDDVAAEIQATAGRPGTKAVGVWGGDGTVGAAAAAAVEHSLPLLVLPGGTLNHFARDVDARSLEGALKAAKTGAAAWTDLGHVSAGRGIDGKDEVAELIMLNTASVGVYPNLVRRRERLQPAMGKPLAGLVAGLRTFGAATPTTLLINGVHHKLWILYIGRGRYYPRDLAPLTRPVLDDGVLDIRMVTADEPFARLRLLWAVLTGTVSTSKVTHLSDAGEISIEAIGEPLVIAVDGEPLPGVRTAEFTVRRRALRVYSPLA</sequence>
<keyword evidence="4 8" id="KW-0378">Hydrolase</keyword>
<comment type="caution">
    <text evidence="8">The sequence shown here is derived from an EMBL/GenBank/DDBJ whole genome shotgun (WGS) entry which is preliminary data.</text>
</comment>
<accession>A0AAW8DM35</accession>
<dbReference type="GO" id="GO:0050380">
    <property type="term" value="F:undecaprenyl-diphosphatase activity"/>
    <property type="evidence" value="ECO:0007669"/>
    <property type="project" value="UniProtKB-EC"/>
</dbReference>
<dbReference type="RefSeq" id="WP_306963453.1">
    <property type="nucleotide sequence ID" value="NZ_JAUSRG010000015.1"/>
</dbReference>
<dbReference type="Pfam" id="PF00781">
    <property type="entry name" value="DAGK_cat"/>
    <property type="match status" value="1"/>
</dbReference>
<dbReference type="EMBL" id="JAUSTF010000013">
    <property type="protein sequence ID" value="MDQ0182581.1"/>
    <property type="molecule type" value="Genomic_DNA"/>
</dbReference>
<dbReference type="PANTHER" id="PTHR14969">
    <property type="entry name" value="SPHINGOSINE-1-PHOSPHATE PHOSPHOHYDROLASE"/>
    <property type="match status" value="1"/>
</dbReference>
<dbReference type="GO" id="GO:0016301">
    <property type="term" value="F:kinase activity"/>
    <property type="evidence" value="ECO:0007669"/>
    <property type="project" value="InterPro"/>
</dbReference>
<dbReference type="SMART" id="SM00046">
    <property type="entry name" value="DAGKc"/>
    <property type="match status" value="1"/>
</dbReference>
<gene>
    <name evidence="8" type="ORF">J2S90_003890</name>
    <name evidence="9" type="ORF">J2S93_004034</name>
</gene>
<feature type="domain" description="DAGKc" evidence="7">
    <location>
        <begin position="235"/>
        <end position="328"/>
    </location>
</feature>
<evidence type="ECO:0000313" key="11">
    <source>
        <dbReference type="Proteomes" id="UP001242995"/>
    </source>
</evidence>
<keyword evidence="3" id="KW-0812">Transmembrane</keyword>
<dbReference type="InterPro" id="IPR000326">
    <property type="entry name" value="PAP2/HPO"/>
</dbReference>
<keyword evidence="2" id="KW-1003">Cell membrane</keyword>
<organism evidence="8 11">
    <name type="scientific">Arthrobacter bambusae</name>
    <dbReference type="NCBI Taxonomy" id="1338426"/>
    <lineage>
        <taxon>Bacteria</taxon>
        <taxon>Bacillati</taxon>
        <taxon>Actinomycetota</taxon>
        <taxon>Actinomycetes</taxon>
        <taxon>Micrococcales</taxon>
        <taxon>Micrococcaceae</taxon>
        <taxon>Arthrobacter</taxon>
    </lineage>
</organism>
<keyword evidence="6" id="KW-0472">Membrane</keyword>
<dbReference type="GO" id="GO:0005886">
    <property type="term" value="C:plasma membrane"/>
    <property type="evidence" value="ECO:0007669"/>
    <property type="project" value="UniProtKB-SubCell"/>
</dbReference>
<dbReference type="Proteomes" id="UP001242995">
    <property type="component" value="Unassembled WGS sequence"/>
</dbReference>
<dbReference type="Gene3D" id="3.40.50.10330">
    <property type="entry name" value="Probable inorganic polyphosphate/atp-NAD kinase, domain 1"/>
    <property type="match status" value="1"/>
</dbReference>
<evidence type="ECO:0000313" key="8">
    <source>
        <dbReference type="EMBL" id="MDP9906903.1"/>
    </source>
</evidence>
<dbReference type="Proteomes" id="UP001230951">
    <property type="component" value="Unassembled WGS sequence"/>
</dbReference>
<dbReference type="AlphaFoldDB" id="A0AAW8DM35"/>
<protein>
    <submittedName>
        <fullName evidence="8">Undecaprenyl-diphosphatase</fullName>
        <ecNumber evidence="8">3.6.1.27</ecNumber>
    </submittedName>
</protein>
<name>A0AAW8DM35_9MICC</name>
<comment type="subcellular location">
    <subcellularLocation>
        <location evidence="1">Cell membrane</location>
        <topology evidence="1">Multi-pass membrane protein</topology>
    </subcellularLocation>
</comment>
<dbReference type="InterPro" id="IPR016064">
    <property type="entry name" value="NAD/diacylglycerol_kinase_sf"/>
</dbReference>
<evidence type="ECO:0000256" key="4">
    <source>
        <dbReference type="ARBA" id="ARBA00022801"/>
    </source>
</evidence>
<dbReference type="SMART" id="SM00014">
    <property type="entry name" value="acidPPc"/>
    <property type="match status" value="1"/>
</dbReference>
<dbReference type="EC" id="3.6.1.27" evidence="8"/>
<keyword evidence="5" id="KW-1133">Transmembrane helix</keyword>
<dbReference type="Pfam" id="PF01569">
    <property type="entry name" value="PAP2"/>
    <property type="match status" value="1"/>
</dbReference>
<dbReference type="InterPro" id="IPR036938">
    <property type="entry name" value="PAP2/HPO_sf"/>
</dbReference>
<dbReference type="EMBL" id="JAUSRG010000015">
    <property type="protein sequence ID" value="MDP9906903.1"/>
    <property type="molecule type" value="Genomic_DNA"/>
</dbReference>
<evidence type="ECO:0000313" key="10">
    <source>
        <dbReference type="Proteomes" id="UP001230951"/>
    </source>
</evidence>
<dbReference type="SUPFAM" id="SSF48317">
    <property type="entry name" value="Acid phosphatase/Vanadium-dependent haloperoxidase"/>
    <property type="match status" value="1"/>
</dbReference>
<dbReference type="Gene3D" id="1.20.144.10">
    <property type="entry name" value="Phosphatidic acid phosphatase type 2/haloperoxidase"/>
    <property type="match status" value="1"/>
</dbReference>
<evidence type="ECO:0000313" key="9">
    <source>
        <dbReference type="EMBL" id="MDQ0182581.1"/>
    </source>
</evidence>